<dbReference type="EMBL" id="MK072071">
    <property type="protein sequence ID" value="AYV78162.1"/>
    <property type="molecule type" value="Genomic_DNA"/>
</dbReference>
<evidence type="ECO:0000313" key="1">
    <source>
        <dbReference type="EMBL" id="AYV78162.1"/>
    </source>
</evidence>
<organism evidence="1">
    <name type="scientific">Edafosvirus sp</name>
    <dbReference type="NCBI Taxonomy" id="2487765"/>
    <lineage>
        <taxon>Viruses</taxon>
        <taxon>Varidnaviria</taxon>
        <taxon>Bamfordvirae</taxon>
        <taxon>Nucleocytoviricota</taxon>
        <taxon>Megaviricetes</taxon>
        <taxon>Imitervirales</taxon>
        <taxon>Mimiviridae</taxon>
        <taxon>Klosneuvirinae</taxon>
    </lineage>
</organism>
<reference evidence="1" key="1">
    <citation type="submission" date="2018-10" db="EMBL/GenBank/DDBJ databases">
        <title>Hidden diversity of soil giant viruses.</title>
        <authorList>
            <person name="Schulz F."/>
            <person name="Alteio L."/>
            <person name="Goudeau D."/>
            <person name="Ryan E.M."/>
            <person name="Malmstrom R.R."/>
            <person name="Blanchard J."/>
            <person name="Woyke T."/>
        </authorList>
    </citation>
    <scope>NUCLEOTIDE SEQUENCE</scope>
    <source>
        <strain evidence="1">EDV1</strain>
    </source>
</reference>
<proteinExistence type="predicted"/>
<sequence>MYIICKKEGTKCNVIAKEATLEEAKAKMLEVAQKNPDTFVITDYEQKDIDFIENGSYIIQEDNTIKEYKNTTIEKQDAGWLYSNTVKEKKNELVAEYFIIEIPFDMVADEMNKYNKKQNEEIVKETIEMQNDLNKKYKEKSNLALERIKNIYGSEKANTSEKTQQLLINLSSQLNKTDNKALLESICEIKQKEEHSIENLASIFYGIWLGMYDGKN</sequence>
<gene>
    <name evidence="1" type="ORF">Edafosvirus6_11</name>
</gene>
<name>A0A3G4ZTE0_9VIRU</name>
<accession>A0A3G4ZTE0</accession>
<protein>
    <submittedName>
        <fullName evidence="1">Uncharacterized protein</fullName>
    </submittedName>
</protein>